<feature type="transmembrane region" description="Helical" evidence="1">
    <location>
        <begin position="204"/>
        <end position="228"/>
    </location>
</feature>
<gene>
    <name evidence="2" type="ORF">GCM10009030_25580</name>
</gene>
<keyword evidence="3" id="KW-1185">Reference proteome</keyword>
<feature type="transmembrane region" description="Helical" evidence="1">
    <location>
        <begin position="60"/>
        <end position="84"/>
    </location>
</feature>
<dbReference type="Proteomes" id="UP000605784">
    <property type="component" value="Unassembled WGS sequence"/>
</dbReference>
<evidence type="ECO:0000313" key="3">
    <source>
        <dbReference type="Proteomes" id="UP000605784"/>
    </source>
</evidence>
<keyword evidence="1" id="KW-0472">Membrane</keyword>
<proteinExistence type="predicted"/>
<accession>A0A830GQP9</accession>
<protein>
    <submittedName>
        <fullName evidence="2">Uncharacterized protein</fullName>
    </submittedName>
</protein>
<reference evidence="2" key="2">
    <citation type="submission" date="2020-09" db="EMBL/GenBank/DDBJ databases">
        <authorList>
            <person name="Sun Q."/>
            <person name="Ohkuma M."/>
        </authorList>
    </citation>
    <scope>NUCLEOTIDE SEQUENCE</scope>
    <source>
        <strain evidence="2">JCM 17820</strain>
    </source>
</reference>
<feature type="transmembrane region" description="Helical" evidence="1">
    <location>
        <begin position="163"/>
        <end position="184"/>
    </location>
</feature>
<dbReference type="AlphaFoldDB" id="A0A830GQP9"/>
<evidence type="ECO:0000256" key="1">
    <source>
        <dbReference type="SAM" id="Phobius"/>
    </source>
</evidence>
<sequence length="237" mass="25671">MQRATVNDVESLSYRIIEVLLLLPTAAWGLFGLGAIFLGITGGVGGLQGPAGMVGILGTFGLGYVALLVLAVVSWLVTPVVLYLDTSRIAETDVDWDPNPILWAVGGFFLGHLMKLNHLYYRHKVVVDWVDRDWWWVFVTVGAVCPLTFLALGVALAETLGTAVTIVLVGLGILSAVPFALAIYRDATYVRLNSAEWRPNPGTYVSLGLIFLLLAPVAYPLVGGYYLVRRYGAVGFE</sequence>
<feature type="transmembrane region" description="Helical" evidence="1">
    <location>
        <begin position="96"/>
        <end position="114"/>
    </location>
</feature>
<reference evidence="2" key="1">
    <citation type="journal article" date="2014" name="Int. J. Syst. Evol. Microbiol.">
        <title>Complete genome sequence of Corynebacterium casei LMG S-19264T (=DSM 44701T), isolated from a smear-ripened cheese.</title>
        <authorList>
            <consortium name="US DOE Joint Genome Institute (JGI-PGF)"/>
            <person name="Walter F."/>
            <person name="Albersmeier A."/>
            <person name="Kalinowski J."/>
            <person name="Ruckert C."/>
        </authorList>
    </citation>
    <scope>NUCLEOTIDE SEQUENCE</scope>
    <source>
        <strain evidence="2">JCM 17820</strain>
    </source>
</reference>
<keyword evidence="1" id="KW-0812">Transmembrane</keyword>
<comment type="caution">
    <text evidence="2">The sequence shown here is derived from an EMBL/GenBank/DDBJ whole genome shotgun (WGS) entry which is preliminary data.</text>
</comment>
<feature type="transmembrane region" description="Helical" evidence="1">
    <location>
        <begin position="134"/>
        <end position="156"/>
    </location>
</feature>
<name>A0A830GQP9_9EURY</name>
<evidence type="ECO:0000313" key="2">
    <source>
        <dbReference type="EMBL" id="GGN96857.1"/>
    </source>
</evidence>
<dbReference type="RefSeq" id="WP_188998350.1">
    <property type="nucleotide sequence ID" value="NZ_BMOU01000004.1"/>
</dbReference>
<dbReference type="EMBL" id="BMOU01000004">
    <property type="protein sequence ID" value="GGN96857.1"/>
    <property type="molecule type" value="Genomic_DNA"/>
</dbReference>
<keyword evidence="1" id="KW-1133">Transmembrane helix</keyword>
<feature type="transmembrane region" description="Helical" evidence="1">
    <location>
        <begin position="20"/>
        <end position="40"/>
    </location>
</feature>
<organism evidence="2 3">
    <name type="scientific">Haloarcula pellucida</name>
    <dbReference type="NCBI Taxonomy" id="1427151"/>
    <lineage>
        <taxon>Archaea</taxon>
        <taxon>Methanobacteriati</taxon>
        <taxon>Methanobacteriota</taxon>
        <taxon>Stenosarchaea group</taxon>
        <taxon>Halobacteria</taxon>
        <taxon>Halobacteriales</taxon>
        <taxon>Haloarculaceae</taxon>
        <taxon>Haloarcula</taxon>
    </lineage>
</organism>